<feature type="transmembrane region" description="Helical" evidence="8">
    <location>
        <begin position="927"/>
        <end position="946"/>
    </location>
</feature>
<evidence type="ECO:0000256" key="1">
    <source>
        <dbReference type="ARBA" id="ARBA00004141"/>
    </source>
</evidence>
<feature type="region of interest" description="Disordered" evidence="7">
    <location>
        <begin position="590"/>
        <end position="615"/>
    </location>
</feature>
<dbReference type="Gene3D" id="1.20.1250.20">
    <property type="entry name" value="MFS general substrate transporter like domains"/>
    <property type="match status" value="1"/>
</dbReference>
<feature type="domain" description="FAD-binding PCMH-type" evidence="10">
    <location>
        <begin position="67"/>
        <end position="233"/>
    </location>
</feature>
<protein>
    <recommendedName>
        <fullName evidence="13">Major facilitator superfamily (MFS) profile domain-containing protein</fullName>
    </recommendedName>
</protein>
<keyword evidence="3 8" id="KW-0812">Transmembrane</keyword>
<feature type="transmembrane region" description="Helical" evidence="8">
    <location>
        <begin position="818"/>
        <end position="840"/>
    </location>
</feature>
<feature type="transmembrane region" description="Helical" evidence="8">
    <location>
        <begin position="847"/>
        <end position="867"/>
    </location>
</feature>
<evidence type="ECO:0000256" key="8">
    <source>
        <dbReference type="SAM" id="Phobius"/>
    </source>
</evidence>
<dbReference type="InterPro" id="IPR006093">
    <property type="entry name" value="Oxy_OxRdtase_FAD_BS"/>
</dbReference>
<comment type="subcellular location">
    <subcellularLocation>
        <location evidence="1">Membrane</location>
        <topology evidence="1">Multi-pass membrane protein</topology>
    </subcellularLocation>
</comment>
<dbReference type="InterPro" id="IPR036259">
    <property type="entry name" value="MFS_trans_sf"/>
</dbReference>
<dbReference type="SUPFAM" id="SSF103473">
    <property type="entry name" value="MFS general substrate transporter"/>
    <property type="match status" value="1"/>
</dbReference>
<evidence type="ECO:0000256" key="4">
    <source>
        <dbReference type="ARBA" id="ARBA00022989"/>
    </source>
</evidence>
<comment type="caution">
    <text evidence="11">The sequence shown here is derived from an EMBL/GenBank/DDBJ whole genome shotgun (WGS) entry which is preliminary data.</text>
</comment>
<feature type="transmembrane region" description="Helical" evidence="8">
    <location>
        <begin position="1005"/>
        <end position="1026"/>
    </location>
</feature>
<keyword evidence="12" id="KW-1185">Reference proteome</keyword>
<evidence type="ECO:0000256" key="5">
    <source>
        <dbReference type="ARBA" id="ARBA00023002"/>
    </source>
</evidence>
<dbReference type="GO" id="GO:0015244">
    <property type="term" value="F:fluconazole transmembrane transporter activity"/>
    <property type="evidence" value="ECO:0007669"/>
    <property type="project" value="TreeGrafter"/>
</dbReference>
<comment type="similarity">
    <text evidence="2">Belongs to the oxygen-dependent FAD-linked oxidoreductase family.</text>
</comment>
<dbReference type="EMBL" id="JAUJFL010000003">
    <property type="protein sequence ID" value="KAK2606743.1"/>
    <property type="molecule type" value="Genomic_DNA"/>
</dbReference>
<evidence type="ECO:0000256" key="6">
    <source>
        <dbReference type="ARBA" id="ARBA00023136"/>
    </source>
</evidence>
<dbReference type="InterPro" id="IPR016166">
    <property type="entry name" value="FAD-bd_PCMH"/>
</dbReference>
<dbReference type="PANTHER" id="PTHR23502:SF23">
    <property type="entry name" value="FLUCONAZOLE RESISTANCE PROTEIN 1"/>
    <property type="match status" value="1"/>
</dbReference>
<dbReference type="InterPro" id="IPR036318">
    <property type="entry name" value="FAD-bd_PCMH-like_sf"/>
</dbReference>
<feature type="domain" description="Major facilitator superfamily (MFS) profile" evidence="9">
    <location>
        <begin position="691"/>
        <end position="1136"/>
    </location>
</feature>
<dbReference type="SUPFAM" id="SSF56176">
    <property type="entry name" value="FAD-binding/transporter-associated domain-like"/>
    <property type="match status" value="1"/>
</dbReference>
<name>A0AAD9W2T1_PHOAM</name>
<organism evidence="11 12">
    <name type="scientific">Phomopsis amygdali</name>
    <name type="common">Fusicoccum amygdali</name>
    <dbReference type="NCBI Taxonomy" id="1214568"/>
    <lineage>
        <taxon>Eukaryota</taxon>
        <taxon>Fungi</taxon>
        <taxon>Dikarya</taxon>
        <taxon>Ascomycota</taxon>
        <taxon>Pezizomycotina</taxon>
        <taxon>Sordariomycetes</taxon>
        <taxon>Sordariomycetidae</taxon>
        <taxon>Diaporthales</taxon>
        <taxon>Diaporthaceae</taxon>
        <taxon>Diaporthe</taxon>
    </lineage>
</organism>
<dbReference type="Pfam" id="PF01565">
    <property type="entry name" value="FAD_binding_4"/>
    <property type="match status" value="1"/>
</dbReference>
<evidence type="ECO:0008006" key="13">
    <source>
        <dbReference type="Google" id="ProtNLM"/>
    </source>
</evidence>
<dbReference type="InterPro" id="IPR016169">
    <property type="entry name" value="FAD-bd_PCMH_sub2"/>
</dbReference>
<gene>
    <name evidence="11" type="ORF">N8I77_005474</name>
</gene>
<dbReference type="CDD" id="cd17323">
    <property type="entry name" value="MFS_Tpo1_MDR_like"/>
    <property type="match status" value="1"/>
</dbReference>
<dbReference type="PROSITE" id="PS50850">
    <property type="entry name" value="MFS"/>
    <property type="match status" value="1"/>
</dbReference>
<feature type="transmembrane region" description="Helical" evidence="8">
    <location>
        <begin position="1097"/>
        <end position="1121"/>
    </location>
</feature>
<feature type="transmembrane region" description="Helical" evidence="8">
    <location>
        <begin position="966"/>
        <end position="985"/>
    </location>
</feature>
<evidence type="ECO:0000313" key="12">
    <source>
        <dbReference type="Proteomes" id="UP001265746"/>
    </source>
</evidence>
<evidence type="ECO:0000256" key="3">
    <source>
        <dbReference type="ARBA" id="ARBA00022692"/>
    </source>
</evidence>
<sequence>MSTVASTTNVTLTENESRYSPVYNVFHSPTATSAVKALRDVGLGDVVYLPGQERFETRIESYWSRTSQLRPWAFVQPRDTREVSMALKALVNTPGCQIAIRSGGHMAAPGASSIEDGVTIDLGLLHSTKYNTETNLASLEPGARWGDVYAELEKCGRERDVAVAGFLLGGGTSLYTCRRGFGCDQVVNFEVVLADGCIVQANRDVNFDLFRVLKGGGNNFGIVTRFDMQAFPTSQDGIWDAVVTYPSESTDEFLAAHLEFTKGLNKQSEAHLLPFTWKFSDLRTKWYSSTTSKRQVITAILTQLDGQEDSKSLAKFKTICGCQIVNEGSTTVARKMETLATPPGECVPRNIIASNQAARPIQHRLMFCMNRYTTFNLLLKLDMRILTKISETHASIIRKFAERLPDREIAVYFVVHPFPACFGRNSAACAGNIMGVENIEDDCILLQASLATDNLHRSAYISTFKEGLDELEVFAQSIDQNMAFRYLNYSDISQDPLSTYGEDNFKRMREVAMKYDPTGVFQTRYPEESQPAIWQHYLADDDPFLTTIGVARANNKSASVKRYFIGFEILKFISCMIFIGSEKTVTVTSSRQDLSPHPVKRPRFTGDRRSRPKRRLSDEIPLQEIRIDKIDVEKGLDDSEDTWDSREVLVPDWEVDRRAGFYIVGWYGSDDPENTVAQNPQNWSAATKLFVTFEVCLLTFAVYIAAAIYSSAVADIGRAFGVSHVLSISGLTVFVVGYGFGPMLWSPLSELPAVGRTSVYILTLIAFVALQVPTALATNISTLLGLRFLAGFVGSPSLATGGASIAEMFTPTKGAYGMALWGLFCICGPTLGPLIGGFAVEARDWTWVFLIVFWISSFTLLVLFFLLPETSAANILHRRASRLRKLTGNPKLVCEADIASHERGVTLKDMLMNTLVRPFTVTFTEPIVLALNLYSAFIYGLLYMWFESFPIVFIDIYGFSLGTSGLMFLGILIGAILTLPGYFWWLHKSLEPKVAKHGDLVPEWILPPCYVGAVSLPVCLFWFGWTSRADIHWIVPVIGTAFFSVAIVLLFNALLNYLVLAYPTQAATVLAGNDLSRCLVGATFPLFATNIYEGLGVAWSTSVLGFIAVAFTPIPFILVKYGTWLRNKSKMARHDL</sequence>
<dbReference type="PROSITE" id="PS00862">
    <property type="entry name" value="OX2_COVAL_FAD"/>
    <property type="match status" value="1"/>
</dbReference>
<dbReference type="Pfam" id="PF08031">
    <property type="entry name" value="BBE"/>
    <property type="match status" value="1"/>
</dbReference>
<feature type="transmembrane region" description="Helical" evidence="8">
    <location>
        <begin position="689"/>
        <end position="709"/>
    </location>
</feature>
<dbReference type="GO" id="GO:1990961">
    <property type="term" value="P:xenobiotic detoxification by transmembrane export across the plasma membrane"/>
    <property type="evidence" value="ECO:0007669"/>
    <property type="project" value="TreeGrafter"/>
</dbReference>
<dbReference type="Pfam" id="PF07690">
    <property type="entry name" value="MFS_1"/>
    <property type="match status" value="1"/>
</dbReference>
<evidence type="ECO:0000256" key="7">
    <source>
        <dbReference type="SAM" id="MobiDB-lite"/>
    </source>
</evidence>
<dbReference type="Gene3D" id="3.30.465.10">
    <property type="match status" value="1"/>
</dbReference>
<proteinExistence type="inferred from homology"/>
<keyword evidence="4 8" id="KW-1133">Transmembrane helix</keyword>
<dbReference type="Proteomes" id="UP001265746">
    <property type="component" value="Unassembled WGS sequence"/>
</dbReference>
<feature type="transmembrane region" description="Helical" evidence="8">
    <location>
        <begin position="788"/>
        <end position="806"/>
    </location>
</feature>
<dbReference type="FunFam" id="1.20.1250.20:FF:000011">
    <property type="entry name" value="MFS multidrug transporter, putative"/>
    <property type="match status" value="1"/>
</dbReference>
<dbReference type="InterPro" id="IPR012951">
    <property type="entry name" value="BBE"/>
</dbReference>
<dbReference type="InterPro" id="IPR006094">
    <property type="entry name" value="Oxid_FAD_bind_N"/>
</dbReference>
<feature type="transmembrane region" description="Helical" evidence="8">
    <location>
        <begin position="757"/>
        <end position="776"/>
    </location>
</feature>
<dbReference type="PROSITE" id="PS51387">
    <property type="entry name" value="FAD_PCMH"/>
    <property type="match status" value="1"/>
</dbReference>
<dbReference type="GO" id="GO:0071949">
    <property type="term" value="F:FAD binding"/>
    <property type="evidence" value="ECO:0007669"/>
    <property type="project" value="InterPro"/>
</dbReference>
<dbReference type="GO" id="GO:0016491">
    <property type="term" value="F:oxidoreductase activity"/>
    <property type="evidence" value="ECO:0007669"/>
    <property type="project" value="UniProtKB-KW"/>
</dbReference>
<dbReference type="InterPro" id="IPR011701">
    <property type="entry name" value="MFS"/>
</dbReference>
<feature type="transmembrane region" description="Helical" evidence="8">
    <location>
        <begin position="721"/>
        <end position="745"/>
    </location>
</feature>
<keyword evidence="5" id="KW-0560">Oxidoreductase</keyword>
<feature type="transmembrane region" description="Helical" evidence="8">
    <location>
        <begin position="1033"/>
        <end position="1055"/>
    </location>
</feature>
<evidence type="ECO:0000256" key="2">
    <source>
        <dbReference type="ARBA" id="ARBA00005466"/>
    </source>
</evidence>
<dbReference type="PANTHER" id="PTHR23502">
    <property type="entry name" value="MAJOR FACILITATOR SUPERFAMILY"/>
    <property type="match status" value="1"/>
</dbReference>
<evidence type="ECO:0000259" key="9">
    <source>
        <dbReference type="PROSITE" id="PS50850"/>
    </source>
</evidence>
<evidence type="ECO:0000259" key="10">
    <source>
        <dbReference type="PROSITE" id="PS51387"/>
    </source>
</evidence>
<reference evidence="11" key="1">
    <citation type="submission" date="2023-06" db="EMBL/GenBank/DDBJ databases">
        <authorList>
            <person name="Noh H."/>
        </authorList>
    </citation>
    <scope>NUCLEOTIDE SEQUENCE</scope>
    <source>
        <strain evidence="11">DUCC20226</strain>
    </source>
</reference>
<dbReference type="AlphaFoldDB" id="A0AAD9W2T1"/>
<keyword evidence="6 8" id="KW-0472">Membrane</keyword>
<dbReference type="GO" id="GO:0005886">
    <property type="term" value="C:plasma membrane"/>
    <property type="evidence" value="ECO:0007669"/>
    <property type="project" value="TreeGrafter"/>
</dbReference>
<evidence type="ECO:0000313" key="11">
    <source>
        <dbReference type="EMBL" id="KAK2606743.1"/>
    </source>
</evidence>
<accession>A0AAD9W2T1</accession>
<dbReference type="InterPro" id="IPR020846">
    <property type="entry name" value="MFS_dom"/>
</dbReference>